<feature type="compositionally biased region" description="Basic and acidic residues" evidence="1">
    <location>
        <begin position="1"/>
        <end position="11"/>
    </location>
</feature>
<accession>A7N7E7</accession>
<name>A7N7E7_VIBC1</name>
<dbReference type="Proteomes" id="UP000008152">
    <property type="component" value="Chromosome II"/>
</dbReference>
<sequence>MEFQRQQDEILAKQTQEQEVEVINQDPAPQAS</sequence>
<protein>
    <submittedName>
        <fullName evidence="2">Uncharacterized protein</fullName>
    </submittedName>
</protein>
<dbReference type="AlphaFoldDB" id="A7N7E7"/>
<evidence type="ECO:0000256" key="1">
    <source>
        <dbReference type="SAM" id="MobiDB-lite"/>
    </source>
</evidence>
<evidence type="ECO:0000313" key="3">
    <source>
        <dbReference type="Proteomes" id="UP000008152"/>
    </source>
</evidence>
<gene>
    <name evidence="2" type="ordered locus">VIBHAR_05294</name>
</gene>
<organism evidence="2 3">
    <name type="scientific">Vibrio campbellii (strain ATCC BAA-1116)</name>
    <dbReference type="NCBI Taxonomy" id="2902295"/>
    <lineage>
        <taxon>Bacteria</taxon>
        <taxon>Pseudomonadati</taxon>
        <taxon>Pseudomonadota</taxon>
        <taxon>Gammaproteobacteria</taxon>
        <taxon>Vibrionales</taxon>
        <taxon>Vibrionaceae</taxon>
        <taxon>Vibrio</taxon>
    </lineage>
</organism>
<evidence type="ECO:0000313" key="2">
    <source>
        <dbReference type="EMBL" id="ABU73200.1"/>
    </source>
</evidence>
<dbReference type="KEGG" id="vha:VIBHAR_05294"/>
<proteinExistence type="predicted"/>
<feature type="region of interest" description="Disordered" evidence="1">
    <location>
        <begin position="1"/>
        <end position="32"/>
    </location>
</feature>
<reference evidence="2 3" key="1">
    <citation type="submission" date="2007-08" db="EMBL/GenBank/DDBJ databases">
        <authorList>
            <consortium name="The Vibrio harveyi Genome Sequencing Project"/>
            <person name="Bassler B."/>
            <person name="Clifton S.W."/>
            <person name="Fulton L."/>
            <person name="Delehaunty K."/>
            <person name="Fronick C."/>
            <person name="Harrison M."/>
            <person name="Markivic C."/>
            <person name="Fulton R."/>
            <person name="Tin-Wollam A.-M."/>
            <person name="Shah N."/>
            <person name="Pepin K."/>
            <person name="Nash W."/>
            <person name="Thiruvilangam P."/>
            <person name="Bhonagiri V."/>
            <person name="Waters C."/>
            <person name="Tu K.C."/>
            <person name="Irgon J."/>
            <person name="Wilson R.K."/>
        </authorList>
    </citation>
    <scope>NUCLEOTIDE SEQUENCE [LARGE SCALE GENOMIC DNA]</scope>
    <source>
        <strain evidence="3">ATCC BAA-1116 / BB120</strain>
    </source>
</reference>
<dbReference type="PATRIC" id="fig|338187.36.peg.4178"/>
<dbReference type="EMBL" id="CP000790">
    <property type="protein sequence ID" value="ABU73200.1"/>
    <property type="molecule type" value="Genomic_DNA"/>
</dbReference>